<dbReference type="EMBL" id="ABEU02000014">
    <property type="status" value="NOT_ANNOTATED_CDS"/>
    <property type="molecule type" value="Genomic_DNA"/>
</dbReference>
<name>A0A7I4F3W0_PHYPA</name>
<protein>
    <submittedName>
        <fullName evidence="3">Uncharacterized protein</fullName>
    </submittedName>
</protein>
<feature type="chain" id="PRO_5043238892" evidence="2">
    <location>
        <begin position="20"/>
        <end position="114"/>
    </location>
</feature>
<feature type="compositionally biased region" description="Basic and acidic residues" evidence="1">
    <location>
        <begin position="25"/>
        <end position="42"/>
    </location>
</feature>
<gene>
    <name evidence="3" type="primary">LOC112290931</name>
</gene>
<evidence type="ECO:0000256" key="2">
    <source>
        <dbReference type="SAM" id="SignalP"/>
    </source>
</evidence>
<feature type="signal peptide" evidence="2">
    <location>
        <begin position="1"/>
        <end position="19"/>
    </location>
</feature>
<dbReference type="EnsemblPlants" id="Pp3c14_19000V3.8">
    <property type="protein sequence ID" value="Pp3c14_19000V3.8"/>
    <property type="gene ID" value="Pp3c14_19000"/>
</dbReference>
<feature type="compositionally biased region" description="Polar residues" evidence="1">
    <location>
        <begin position="69"/>
        <end position="83"/>
    </location>
</feature>
<accession>A0A7I4F3W0</accession>
<organism evidence="3 4">
    <name type="scientific">Physcomitrium patens</name>
    <name type="common">Spreading-leaved earth moss</name>
    <name type="synonym">Physcomitrella patens</name>
    <dbReference type="NCBI Taxonomy" id="3218"/>
    <lineage>
        <taxon>Eukaryota</taxon>
        <taxon>Viridiplantae</taxon>
        <taxon>Streptophyta</taxon>
        <taxon>Embryophyta</taxon>
        <taxon>Bryophyta</taxon>
        <taxon>Bryophytina</taxon>
        <taxon>Bryopsida</taxon>
        <taxon>Funariidae</taxon>
        <taxon>Funariales</taxon>
        <taxon>Funariaceae</taxon>
        <taxon>Physcomitrium</taxon>
    </lineage>
</organism>
<evidence type="ECO:0000256" key="1">
    <source>
        <dbReference type="SAM" id="MobiDB-lite"/>
    </source>
</evidence>
<evidence type="ECO:0000313" key="4">
    <source>
        <dbReference type="Proteomes" id="UP000006727"/>
    </source>
</evidence>
<dbReference type="Gramene" id="Pp3c14_19000V3.8">
    <property type="protein sequence ID" value="Pp3c14_19000V3.8"/>
    <property type="gene ID" value="Pp3c14_19000"/>
</dbReference>
<dbReference type="EnsemblPlants" id="Pp3c14_19000V3.4">
    <property type="protein sequence ID" value="Pp3c14_19000V3.4"/>
    <property type="gene ID" value="Pp3c14_19000"/>
</dbReference>
<reference evidence="3 4" key="2">
    <citation type="journal article" date="2018" name="Plant J.">
        <title>The Physcomitrella patens chromosome-scale assembly reveals moss genome structure and evolution.</title>
        <authorList>
            <person name="Lang D."/>
            <person name="Ullrich K.K."/>
            <person name="Murat F."/>
            <person name="Fuchs J."/>
            <person name="Jenkins J."/>
            <person name="Haas F.B."/>
            <person name="Piednoel M."/>
            <person name="Gundlach H."/>
            <person name="Van Bel M."/>
            <person name="Meyberg R."/>
            <person name="Vives C."/>
            <person name="Morata J."/>
            <person name="Symeonidi A."/>
            <person name="Hiss M."/>
            <person name="Muchero W."/>
            <person name="Kamisugi Y."/>
            <person name="Saleh O."/>
            <person name="Blanc G."/>
            <person name="Decker E.L."/>
            <person name="van Gessel N."/>
            <person name="Grimwood J."/>
            <person name="Hayes R.D."/>
            <person name="Graham S.W."/>
            <person name="Gunter L.E."/>
            <person name="McDaniel S.F."/>
            <person name="Hoernstein S.N.W."/>
            <person name="Larsson A."/>
            <person name="Li F.W."/>
            <person name="Perroud P.F."/>
            <person name="Phillips J."/>
            <person name="Ranjan P."/>
            <person name="Rokshar D.S."/>
            <person name="Rothfels C.J."/>
            <person name="Schneider L."/>
            <person name="Shu S."/>
            <person name="Stevenson D.W."/>
            <person name="Thummler F."/>
            <person name="Tillich M."/>
            <person name="Villarreal Aguilar J.C."/>
            <person name="Widiez T."/>
            <person name="Wong G.K."/>
            <person name="Wymore A."/>
            <person name="Zhang Y."/>
            <person name="Zimmer A.D."/>
            <person name="Quatrano R.S."/>
            <person name="Mayer K.F.X."/>
            <person name="Goodstein D."/>
            <person name="Casacuberta J.M."/>
            <person name="Vandepoele K."/>
            <person name="Reski R."/>
            <person name="Cuming A.C."/>
            <person name="Tuskan G.A."/>
            <person name="Maumus F."/>
            <person name="Salse J."/>
            <person name="Schmutz J."/>
            <person name="Rensing S.A."/>
        </authorList>
    </citation>
    <scope>NUCLEOTIDE SEQUENCE [LARGE SCALE GENOMIC DNA]</scope>
    <source>
        <strain evidence="3 4">cv. Gransden 2004</strain>
    </source>
</reference>
<dbReference type="AlphaFoldDB" id="A0A7I4F3W0"/>
<keyword evidence="4" id="KW-1185">Reference proteome</keyword>
<evidence type="ECO:0000313" key="3">
    <source>
        <dbReference type="EnsemblPlants" id="Pp3c14_19000V3.8"/>
    </source>
</evidence>
<dbReference type="Proteomes" id="UP000006727">
    <property type="component" value="Chromosome 14"/>
</dbReference>
<reference evidence="3 4" key="1">
    <citation type="journal article" date="2008" name="Science">
        <title>The Physcomitrella genome reveals evolutionary insights into the conquest of land by plants.</title>
        <authorList>
            <person name="Rensing S."/>
            <person name="Lang D."/>
            <person name="Zimmer A."/>
            <person name="Terry A."/>
            <person name="Salamov A."/>
            <person name="Shapiro H."/>
            <person name="Nishiyama T."/>
            <person name="Perroud P.-F."/>
            <person name="Lindquist E."/>
            <person name="Kamisugi Y."/>
            <person name="Tanahashi T."/>
            <person name="Sakakibara K."/>
            <person name="Fujita T."/>
            <person name="Oishi K."/>
            <person name="Shin-I T."/>
            <person name="Kuroki Y."/>
            <person name="Toyoda A."/>
            <person name="Suzuki Y."/>
            <person name="Hashimoto A."/>
            <person name="Yamaguchi K."/>
            <person name="Sugano A."/>
            <person name="Kohara Y."/>
            <person name="Fujiyama A."/>
            <person name="Anterola A."/>
            <person name="Aoki S."/>
            <person name="Ashton N."/>
            <person name="Barbazuk W.B."/>
            <person name="Barker E."/>
            <person name="Bennetzen J."/>
            <person name="Bezanilla M."/>
            <person name="Blankenship R."/>
            <person name="Cho S.H."/>
            <person name="Dutcher S."/>
            <person name="Estelle M."/>
            <person name="Fawcett J.A."/>
            <person name="Gundlach H."/>
            <person name="Hanada K."/>
            <person name="Heyl A."/>
            <person name="Hicks K.A."/>
            <person name="Hugh J."/>
            <person name="Lohr M."/>
            <person name="Mayer K."/>
            <person name="Melkozernov A."/>
            <person name="Murata T."/>
            <person name="Nelson D."/>
            <person name="Pils B."/>
            <person name="Prigge M."/>
            <person name="Reiss B."/>
            <person name="Renner T."/>
            <person name="Rombauts S."/>
            <person name="Rushton P."/>
            <person name="Sanderfoot A."/>
            <person name="Schween G."/>
            <person name="Shiu S.-H."/>
            <person name="Stueber K."/>
            <person name="Theodoulou F.L."/>
            <person name="Tu H."/>
            <person name="Van de Peer Y."/>
            <person name="Verrier P.J."/>
            <person name="Waters E."/>
            <person name="Wood A."/>
            <person name="Yang L."/>
            <person name="Cove D."/>
            <person name="Cuming A."/>
            <person name="Hasebe M."/>
            <person name="Lucas S."/>
            <person name="Mishler D.B."/>
            <person name="Reski R."/>
            <person name="Grigoriev I."/>
            <person name="Quatrano R.S."/>
            <person name="Boore J.L."/>
        </authorList>
    </citation>
    <scope>NUCLEOTIDE SEQUENCE [LARGE SCALE GENOMIC DNA]</scope>
    <source>
        <strain evidence="3 4">cv. Gransden 2004</strain>
    </source>
</reference>
<sequence>MWWWWWVLILWIRLQLVRTSFSRDSGIEKASEKRIDVGDRAANEGTARASESEANNAGKVAGGMRDQLRQTSSGASKVANNKTSSSGWFQQIGDAVFNAYDSFLDMLENATPKK</sequence>
<keyword evidence="2" id="KW-0732">Signal</keyword>
<dbReference type="Gramene" id="Pp3c14_19000V3.4">
    <property type="protein sequence ID" value="Pp3c14_19000V3.4"/>
    <property type="gene ID" value="Pp3c14_19000"/>
</dbReference>
<proteinExistence type="predicted"/>
<feature type="region of interest" description="Disordered" evidence="1">
    <location>
        <begin position="23"/>
        <end position="83"/>
    </location>
</feature>
<reference evidence="3" key="3">
    <citation type="submission" date="2020-12" db="UniProtKB">
        <authorList>
            <consortium name="EnsemblPlants"/>
        </authorList>
    </citation>
    <scope>IDENTIFICATION</scope>
</reference>